<dbReference type="SUPFAM" id="SSF46565">
    <property type="entry name" value="Chaperone J-domain"/>
    <property type="match status" value="1"/>
</dbReference>
<dbReference type="Gene3D" id="1.10.287.110">
    <property type="entry name" value="DnaJ domain"/>
    <property type="match status" value="1"/>
</dbReference>
<dbReference type="Gene3D" id="2.60.260.20">
    <property type="entry name" value="Urease metallochaperone UreE, N-terminal domain"/>
    <property type="match status" value="2"/>
</dbReference>
<comment type="caution">
    <text evidence="4">The sequence shown here is derived from an EMBL/GenBank/DDBJ whole genome shotgun (WGS) entry which is preliminary data.</text>
</comment>
<dbReference type="CDD" id="cd06257">
    <property type="entry name" value="DnaJ"/>
    <property type="match status" value="1"/>
</dbReference>
<evidence type="ECO:0000313" key="5">
    <source>
        <dbReference type="Proteomes" id="UP001524478"/>
    </source>
</evidence>
<reference evidence="4 5" key="1">
    <citation type="submission" date="2022-06" db="EMBL/GenBank/DDBJ databases">
        <title>Isolation of gut microbiota from human fecal samples.</title>
        <authorList>
            <person name="Pamer E.G."/>
            <person name="Barat B."/>
            <person name="Waligurski E."/>
            <person name="Medina S."/>
            <person name="Paddock L."/>
            <person name="Mostad J."/>
        </authorList>
    </citation>
    <scope>NUCLEOTIDE SEQUENCE [LARGE SCALE GENOMIC DNA]</scope>
    <source>
        <strain evidence="4 5">DFI.7.95</strain>
    </source>
</reference>
<evidence type="ECO:0000313" key="4">
    <source>
        <dbReference type="EMBL" id="MCQ4922498.1"/>
    </source>
</evidence>
<proteinExistence type="predicted"/>
<dbReference type="SUPFAM" id="SSF49493">
    <property type="entry name" value="HSP40/DnaJ peptide-binding domain"/>
    <property type="match status" value="2"/>
</dbReference>
<feature type="domain" description="J" evidence="3">
    <location>
        <begin position="5"/>
        <end position="70"/>
    </location>
</feature>
<dbReference type="InterPro" id="IPR036869">
    <property type="entry name" value="J_dom_sf"/>
</dbReference>
<evidence type="ECO:0000259" key="3">
    <source>
        <dbReference type="PROSITE" id="PS50076"/>
    </source>
</evidence>
<keyword evidence="5" id="KW-1185">Reference proteome</keyword>
<dbReference type="InterPro" id="IPR018253">
    <property type="entry name" value="DnaJ_domain_CS"/>
</dbReference>
<accession>A0ABT1S7P6</accession>
<dbReference type="EMBL" id="JANGAC010000003">
    <property type="protein sequence ID" value="MCQ4922498.1"/>
    <property type="molecule type" value="Genomic_DNA"/>
</dbReference>
<keyword evidence="2" id="KW-0143">Chaperone</keyword>
<dbReference type="RefSeq" id="WP_256310736.1">
    <property type="nucleotide sequence ID" value="NZ_JANGAC010000003.1"/>
</dbReference>
<dbReference type="Proteomes" id="UP001524478">
    <property type="component" value="Unassembled WGS sequence"/>
</dbReference>
<dbReference type="PRINTS" id="PR00625">
    <property type="entry name" value="JDOMAIN"/>
</dbReference>
<dbReference type="PROSITE" id="PS50076">
    <property type="entry name" value="DNAJ_2"/>
    <property type="match status" value="1"/>
</dbReference>
<sequence>MEYKDYYKILGVEKNSSQDEIKKVYRKLAKKYHPDLNPNDPKAQERFKEINEAYEVLGDEEKKKRYDTFGSGYNFTNGQNFDPSQYGFDNFGNGYSYTYTTSGGDFSDFFNMFFGGGGNQRTSGRTGGFDLGNLFGGGRKTTRKEVPSYESELNITLEEGYHGGTKNITINIGGENKSMSINIPKGILPGKKLKVKGEKWGIKGDVLFKINLLEDGKNRLDGLDIVSKLDLFPWQAALGDKVVVSTLDGKIKVDIPKSISSGKKIRIPRKGYKDMKGNQGDLYIEINIINPPSLTEEEVKLYEKLKEISER</sequence>
<dbReference type="InterPro" id="IPR002939">
    <property type="entry name" value="DnaJ_C"/>
</dbReference>
<keyword evidence="1" id="KW-0235">DNA replication</keyword>
<organism evidence="4 5">
    <name type="scientific">Tissierella carlieri</name>
    <dbReference type="NCBI Taxonomy" id="689904"/>
    <lineage>
        <taxon>Bacteria</taxon>
        <taxon>Bacillati</taxon>
        <taxon>Bacillota</taxon>
        <taxon>Tissierellia</taxon>
        <taxon>Tissierellales</taxon>
        <taxon>Tissierellaceae</taxon>
        <taxon>Tissierella</taxon>
    </lineage>
</organism>
<dbReference type="PROSITE" id="PS00636">
    <property type="entry name" value="DNAJ_1"/>
    <property type="match status" value="1"/>
</dbReference>
<evidence type="ECO:0000256" key="1">
    <source>
        <dbReference type="ARBA" id="ARBA00022705"/>
    </source>
</evidence>
<dbReference type="Pfam" id="PF01556">
    <property type="entry name" value="DnaJ_C"/>
    <property type="match status" value="1"/>
</dbReference>
<dbReference type="Pfam" id="PF00226">
    <property type="entry name" value="DnaJ"/>
    <property type="match status" value="1"/>
</dbReference>
<dbReference type="PANTHER" id="PTHR44145">
    <property type="entry name" value="DNAJ HOMOLOG SUBFAMILY A MEMBER 3, MITOCHONDRIAL"/>
    <property type="match status" value="1"/>
</dbReference>
<gene>
    <name evidence="4" type="ORF">NE686_05335</name>
</gene>
<evidence type="ECO:0000256" key="2">
    <source>
        <dbReference type="ARBA" id="ARBA00023186"/>
    </source>
</evidence>
<dbReference type="InterPro" id="IPR008971">
    <property type="entry name" value="HSP40/DnaJ_pept-bd"/>
</dbReference>
<dbReference type="CDD" id="cd10747">
    <property type="entry name" value="DnaJ_C"/>
    <property type="match status" value="1"/>
</dbReference>
<dbReference type="SMART" id="SM00271">
    <property type="entry name" value="DnaJ"/>
    <property type="match status" value="1"/>
</dbReference>
<dbReference type="InterPro" id="IPR001623">
    <property type="entry name" value="DnaJ_domain"/>
</dbReference>
<dbReference type="PANTHER" id="PTHR44145:SF3">
    <property type="entry name" value="DNAJ HOMOLOG SUBFAMILY A MEMBER 3, MITOCHONDRIAL"/>
    <property type="match status" value="1"/>
</dbReference>
<protein>
    <submittedName>
        <fullName evidence="4">DnaJ domain-containing protein</fullName>
    </submittedName>
</protein>
<name>A0ABT1S7P6_9FIRM</name>
<dbReference type="InterPro" id="IPR051938">
    <property type="entry name" value="Apopto_cytoskel_mod"/>
</dbReference>